<comment type="caution">
    <text evidence="3">The sequence shown here is derived from an EMBL/GenBank/DDBJ whole genome shotgun (WGS) entry which is preliminary data.</text>
</comment>
<protein>
    <submittedName>
        <fullName evidence="3">PDZ domain-containing protein</fullName>
    </submittedName>
</protein>
<dbReference type="Pfam" id="PF17820">
    <property type="entry name" value="PDZ_6"/>
    <property type="match status" value="1"/>
</dbReference>
<dbReference type="InterPro" id="IPR041489">
    <property type="entry name" value="PDZ_6"/>
</dbReference>
<feature type="transmembrane region" description="Helical" evidence="1">
    <location>
        <begin position="209"/>
        <end position="231"/>
    </location>
</feature>
<dbReference type="AlphaFoldDB" id="A0A372LNT7"/>
<dbReference type="EMBL" id="QVTE01000026">
    <property type="protein sequence ID" value="RFU69360.1"/>
    <property type="molecule type" value="Genomic_DNA"/>
</dbReference>
<gene>
    <name evidence="3" type="ORF">D0469_09815</name>
</gene>
<dbReference type="OrthoDB" id="198399at2"/>
<keyword evidence="1" id="KW-1133">Transmembrane helix</keyword>
<feature type="transmembrane region" description="Helical" evidence="1">
    <location>
        <begin position="251"/>
        <end position="268"/>
    </location>
</feature>
<proteinExistence type="predicted"/>
<dbReference type="InterPro" id="IPR001478">
    <property type="entry name" value="PDZ"/>
</dbReference>
<feature type="transmembrane region" description="Helical" evidence="1">
    <location>
        <begin position="181"/>
        <end position="203"/>
    </location>
</feature>
<dbReference type="SMART" id="SM00228">
    <property type="entry name" value="PDZ"/>
    <property type="match status" value="1"/>
</dbReference>
<accession>A0A372LNT7</accession>
<dbReference type="Proteomes" id="UP000264541">
    <property type="component" value="Unassembled WGS sequence"/>
</dbReference>
<evidence type="ECO:0000259" key="2">
    <source>
        <dbReference type="PROSITE" id="PS50106"/>
    </source>
</evidence>
<evidence type="ECO:0000313" key="4">
    <source>
        <dbReference type="Proteomes" id="UP000264541"/>
    </source>
</evidence>
<dbReference type="Gene3D" id="2.30.42.10">
    <property type="match status" value="1"/>
</dbReference>
<dbReference type="InterPro" id="IPR036034">
    <property type="entry name" value="PDZ_sf"/>
</dbReference>
<name>A0A372LNT7_9BACI</name>
<evidence type="ECO:0000313" key="3">
    <source>
        <dbReference type="EMBL" id="RFU69360.1"/>
    </source>
</evidence>
<reference evidence="3 4" key="1">
    <citation type="submission" date="2018-08" db="EMBL/GenBank/DDBJ databases">
        <title>Bacillus chawlae sp. nov., Bacillus glennii sp. nov., and Bacillus saganii sp. nov. Isolated from the Vehicle Assembly Building at Kennedy Space Center where the Viking Spacecraft were Assembled.</title>
        <authorList>
            <person name="Seuylemezian A."/>
            <person name="Vaishampayan P."/>
        </authorList>
    </citation>
    <scope>NUCLEOTIDE SEQUENCE [LARGE SCALE GENOMIC DNA]</scope>
    <source>
        <strain evidence="3 4">V47-23a</strain>
    </source>
</reference>
<dbReference type="RefSeq" id="WP_117326568.1">
    <property type="nucleotide sequence ID" value="NZ_QVTE01000026.1"/>
</dbReference>
<feature type="transmembrane region" description="Helical" evidence="1">
    <location>
        <begin position="55"/>
        <end position="73"/>
    </location>
</feature>
<feature type="transmembrane region" description="Helical" evidence="1">
    <location>
        <begin position="79"/>
        <end position="96"/>
    </location>
</feature>
<feature type="transmembrane region" description="Helical" evidence="1">
    <location>
        <begin position="16"/>
        <end position="35"/>
    </location>
</feature>
<feature type="transmembrane region" description="Helical" evidence="1">
    <location>
        <begin position="140"/>
        <end position="160"/>
    </location>
</feature>
<dbReference type="PROSITE" id="PS50106">
    <property type="entry name" value="PDZ"/>
    <property type="match status" value="1"/>
</dbReference>
<keyword evidence="1" id="KW-0812">Transmembrane</keyword>
<feature type="domain" description="PDZ" evidence="2">
    <location>
        <begin position="307"/>
        <end position="363"/>
    </location>
</feature>
<keyword evidence="4" id="KW-1185">Reference proteome</keyword>
<keyword evidence="1" id="KW-0472">Membrane</keyword>
<organism evidence="3 4">
    <name type="scientific">Peribacillus saganii</name>
    <dbReference type="NCBI Taxonomy" id="2303992"/>
    <lineage>
        <taxon>Bacteria</taxon>
        <taxon>Bacillati</taxon>
        <taxon>Bacillota</taxon>
        <taxon>Bacilli</taxon>
        <taxon>Bacillales</taxon>
        <taxon>Bacillaceae</taxon>
        <taxon>Peribacillus</taxon>
    </lineage>
</organism>
<feature type="transmembrane region" description="Helical" evidence="1">
    <location>
        <begin position="103"/>
        <end position="120"/>
    </location>
</feature>
<sequence length="397" mass="44533">MAQQWLFHGLVGLGKFFVHPIFYYSIFLCLVMGYLRVKRERQDFHIRTYDGYQELRFLLPGGLFIGLVLSLLILGAGLVIPFAALLASAAITVLLSLTLKVRLLSPAYVIGGTFFLLTFLEGRDISIPFFQGALDELDQAIYPSVAILLGLLLITEGLLISRNGYVRTSPALMRSKRGLTVGAHISKRLWLVPAFILVPGGHLPAPAEWWPVFTLGEMHVTPLMVPFLIGFSQRVHGQLPKESIQLNGRRVLWLGLLITACAIIGHWYPIASIAAVSAALIGREVLHYYQKLSEDRLPFYFSRRQHGVMILGIIPKSPAYKMALQIGEIITKVNGVYIRDEKELYEALQKNAAHCKLEVLDTNGQIRFVQRALFEGEHHELGVLLIQDPRRWDVEAG</sequence>
<evidence type="ECO:0000256" key="1">
    <source>
        <dbReference type="SAM" id="Phobius"/>
    </source>
</evidence>
<dbReference type="SUPFAM" id="SSF50156">
    <property type="entry name" value="PDZ domain-like"/>
    <property type="match status" value="1"/>
</dbReference>